<reference evidence="1" key="1">
    <citation type="submission" date="2022-11" db="EMBL/GenBank/DDBJ databases">
        <authorList>
            <person name="Petersen C."/>
        </authorList>
    </citation>
    <scope>NUCLEOTIDE SEQUENCE</scope>
    <source>
        <strain evidence="1">IBT 26290</strain>
    </source>
</reference>
<name>A0A9W9IGG7_9EURO</name>
<sequence>MAETSGCVRIPMANPATAAWDVPISSTDQSKLLNGFCPQDMDDKWGLRADGPDAQGNFILRIYRSWTGDEHMALGVQQTKISQIQWIQREGYGENDTKYFAKAICRSL</sequence>
<reference evidence="1" key="2">
    <citation type="journal article" date="2023" name="IMA Fungus">
        <title>Comparative genomic study of the Penicillium genus elucidates a diverse pangenome and 15 lateral gene transfer events.</title>
        <authorList>
            <person name="Petersen C."/>
            <person name="Sorensen T."/>
            <person name="Nielsen M.R."/>
            <person name="Sondergaard T.E."/>
            <person name="Sorensen J.L."/>
            <person name="Fitzpatrick D.A."/>
            <person name="Frisvad J.C."/>
            <person name="Nielsen K.L."/>
        </authorList>
    </citation>
    <scope>NUCLEOTIDE SEQUENCE</scope>
    <source>
        <strain evidence="1">IBT 26290</strain>
    </source>
</reference>
<dbReference type="EMBL" id="JAPQKN010000001">
    <property type="protein sequence ID" value="KAJ5176278.1"/>
    <property type="molecule type" value="Genomic_DNA"/>
</dbReference>
<dbReference type="RefSeq" id="XP_056547886.1">
    <property type="nucleotide sequence ID" value="XM_056684280.1"/>
</dbReference>
<proteinExistence type="predicted"/>
<comment type="caution">
    <text evidence="1">The sequence shown here is derived from an EMBL/GenBank/DDBJ whole genome shotgun (WGS) entry which is preliminary data.</text>
</comment>
<dbReference type="AlphaFoldDB" id="A0A9W9IGG7"/>
<keyword evidence="2" id="KW-1185">Reference proteome</keyword>
<dbReference type="OrthoDB" id="4521980at2759"/>
<dbReference type="GeneID" id="81423456"/>
<gene>
    <name evidence="1" type="ORF">N7482_002155</name>
</gene>
<evidence type="ECO:0000313" key="2">
    <source>
        <dbReference type="Proteomes" id="UP001149163"/>
    </source>
</evidence>
<dbReference type="Proteomes" id="UP001149163">
    <property type="component" value="Unassembled WGS sequence"/>
</dbReference>
<evidence type="ECO:0000313" key="1">
    <source>
        <dbReference type="EMBL" id="KAJ5176278.1"/>
    </source>
</evidence>
<organism evidence="1 2">
    <name type="scientific">Penicillium canariense</name>
    <dbReference type="NCBI Taxonomy" id="189055"/>
    <lineage>
        <taxon>Eukaryota</taxon>
        <taxon>Fungi</taxon>
        <taxon>Dikarya</taxon>
        <taxon>Ascomycota</taxon>
        <taxon>Pezizomycotina</taxon>
        <taxon>Eurotiomycetes</taxon>
        <taxon>Eurotiomycetidae</taxon>
        <taxon>Eurotiales</taxon>
        <taxon>Aspergillaceae</taxon>
        <taxon>Penicillium</taxon>
    </lineage>
</organism>
<protein>
    <submittedName>
        <fullName evidence="1">Uncharacterized protein</fullName>
    </submittedName>
</protein>
<accession>A0A9W9IGG7</accession>